<evidence type="ECO:0000313" key="3">
    <source>
        <dbReference type="Proteomes" id="UP000286287"/>
    </source>
</evidence>
<dbReference type="EMBL" id="QYUJ01000014">
    <property type="protein sequence ID" value="RJF72972.1"/>
    <property type="molecule type" value="Genomic_DNA"/>
</dbReference>
<reference evidence="2 3" key="1">
    <citation type="submission" date="2018-09" db="EMBL/GenBank/DDBJ databases">
        <authorList>
            <person name="Zhu H."/>
        </authorList>
    </citation>
    <scope>NUCLEOTIDE SEQUENCE [LARGE SCALE GENOMIC DNA]</scope>
    <source>
        <strain evidence="2 3">K2S05-167</strain>
    </source>
</reference>
<evidence type="ECO:0000313" key="2">
    <source>
        <dbReference type="EMBL" id="RJF72972.1"/>
    </source>
</evidence>
<organism evidence="2 3">
    <name type="scientific">Deinococcus cavernae</name>
    <dbReference type="NCBI Taxonomy" id="2320857"/>
    <lineage>
        <taxon>Bacteria</taxon>
        <taxon>Thermotogati</taxon>
        <taxon>Deinococcota</taxon>
        <taxon>Deinococci</taxon>
        <taxon>Deinococcales</taxon>
        <taxon>Deinococcaceae</taxon>
        <taxon>Deinococcus</taxon>
    </lineage>
</organism>
<dbReference type="Proteomes" id="UP000286287">
    <property type="component" value="Unassembled WGS sequence"/>
</dbReference>
<gene>
    <name evidence="2" type="ORF">D3875_16920</name>
</gene>
<name>A0A418VAA8_9DEIO</name>
<sequence length="74" mass="8153">MATALIYGVGSLCGAVMTLYSLWRISVRLPEGNAWAVIAWTAFGLLALVGMVSHFGTAQTHWREWQQGRIRTSS</sequence>
<evidence type="ECO:0000256" key="1">
    <source>
        <dbReference type="SAM" id="Phobius"/>
    </source>
</evidence>
<keyword evidence="1" id="KW-1133">Transmembrane helix</keyword>
<feature type="transmembrane region" description="Helical" evidence="1">
    <location>
        <begin position="6"/>
        <end position="23"/>
    </location>
</feature>
<keyword evidence="1" id="KW-0472">Membrane</keyword>
<keyword evidence="3" id="KW-1185">Reference proteome</keyword>
<keyword evidence="1" id="KW-0812">Transmembrane</keyword>
<protein>
    <submittedName>
        <fullName evidence="2">Uncharacterized protein</fullName>
    </submittedName>
</protein>
<accession>A0A418VAA8</accession>
<feature type="transmembrane region" description="Helical" evidence="1">
    <location>
        <begin position="35"/>
        <end position="55"/>
    </location>
</feature>
<comment type="caution">
    <text evidence="2">The sequence shown here is derived from an EMBL/GenBank/DDBJ whole genome shotgun (WGS) entry which is preliminary data.</text>
</comment>
<dbReference type="AlphaFoldDB" id="A0A418VAA8"/>
<proteinExistence type="predicted"/>